<dbReference type="PANTHER" id="PTHR43656:SF2">
    <property type="entry name" value="BINDING OXIDOREDUCTASE, PUTATIVE (AFU_ORTHOLOGUE AFUA_2G08260)-RELATED"/>
    <property type="match status" value="1"/>
</dbReference>
<dbReference type="Gene3D" id="3.20.20.70">
    <property type="entry name" value="Aldolase class I"/>
    <property type="match status" value="1"/>
</dbReference>
<evidence type="ECO:0000256" key="1">
    <source>
        <dbReference type="ARBA" id="ARBA00022630"/>
    </source>
</evidence>
<dbReference type="EMBL" id="JQCB01000001">
    <property type="protein sequence ID" value="KRN97301.1"/>
    <property type="molecule type" value="Genomic_DNA"/>
</dbReference>
<dbReference type="Proteomes" id="UP000321429">
    <property type="component" value="Unassembled WGS sequence"/>
</dbReference>
<keyword evidence="6" id="KW-1185">Reference proteome</keyword>
<protein>
    <submittedName>
        <fullName evidence="5">NADH flavin oxidoreductase</fullName>
    </submittedName>
    <submittedName>
        <fullName evidence="4">NADH-dependent flavin oxidoreductase</fullName>
    </submittedName>
</protein>
<feature type="domain" description="NADH:flavin oxidoreductase/NADH oxidase N-terminal" evidence="3">
    <location>
        <begin position="8"/>
        <end position="333"/>
    </location>
</feature>
<name>A0A0R2LBX6_9LACO</name>
<dbReference type="STRING" id="348151.IV55_GL000229"/>
<evidence type="ECO:0000313" key="7">
    <source>
        <dbReference type="Proteomes" id="UP000321429"/>
    </source>
</evidence>
<dbReference type="InterPro" id="IPR013785">
    <property type="entry name" value="Aldolase_TIM"/>
</dbReference>
<evidence type="ECO:0000313" key="6">
    <source>
        <dbReference type="Proteomes" id="UP000051139"/>
    </source>
</evidence>
<evidence type="ECO:0000259" key="3">
    <source>
        <dbReference type="Pfam" id="PF00724"/>
    </source>
</evidence>
<gene>
    <name evidence="5" type="ORF">IV55_GL000229</name>
    <name evidence="4" type="ORF">LSI01_09240</name>
</gene>
<dbReference type="GO" id="GO:0016491">
    <property type="term" value="F:oxidoreductase activity"/>
    <property type="evidence" value="ECO:0007669"/>
    <property type="project" value="UniProtKB-KW"/>
</dbReference>
<dbReference type="SUPFAM" id="SSF51395">
    <property type="entry name" value="FMN-linked oxidoreductases"/>
    <property type="match status" value="1"/>
</dbReference>
<comment type="caution">
    <text evidence="5">The sequence shown here is derived from an EMBL/GenBank/DDBJ whole genome shotgun (WGS) entry which is preliminary data.</text>
</comment>
<dbReference type="PATRIC" id="fig|348151.3.peg.234"/>
<dbReference type="RefSeq" id="WP_057808560.1">
    <property type="nucleotide sequence ID" value="NZ_BJUD01000013.1"/>
</dbReference>
<dbReference type="PANTHER" id="PTHR43656">
    <property type="entry name" value="BINDING OXIDOREDUCTASE, PUTATIVE (AFU_ORTHOLOGUE AFUA_2G08260)-RELATED"/>
    <property type="match status" value="1"/>
</dbReference>
<keyword evidence="1" id="KW-0285">Flavoprotein</keyword>
<evidence type="ECO:0000313" key="4">
    <source>
        <dbReference type="EMBL" id="GEK28613.1"/>
    </source>
</evidence>
<sequence length="395" mass="43512">MTYKFEAPYTFANGVTIKNRIVMAPTTTMSSYYDGHVTNEEVDYYRLRAGGVGMIVAEVANVVDGGKGFEGELSIADDSDIEGLAELARGIKRNGTKAILQIFHAGRKSNSQILRGEQTVSASAVKPNRPADAETPRALTAAEVDDIIEAFGAATKRAIQAGFDGVELHGANTYLLQQFYSPHSNRRDDKWGGDQQARMGFANAVIAKVHDVIAQETNGEFLLGYRISPEELEEPGIRLADTLAFVENLATSDVDYLHTSMGSAWRTSLNDKNDTEPILTKILKQLADRKPLISVGSIERPEDAEKVLNEGASFAAIGREMIREPHWYQKVTSDDAASVRYKISPFEMSELAIPVAMQHYLKGAFYSVMHFTDDPEPIVDYTNSVAPMEGFEKKM</sequence>
<dbReference type="InterPro" id="IPR051799">
    <property type="entry name" value="NADH_flavin_oxidoreductase"/>
</dbReference>
<dbReference type="Pfam" id="PF00724">
    <property type="entry name" value="Oxidored_FMN"/>
    <property type="match status" value="1"/>
</dbReference>
<dbReference type="AlphaFoldDB" id="A0A0R2LBX6"/>
<evidence type="ECO:0000256" key="2">
    <source>
        <dbReference type="ARBA" id="ARBA00023002"/>
    </source>
</evidence>
<keyword evidence="2" id="KW-0560">Oxidoreductase</keyword>
<dbReference type="Proteomes" id="UP000051139">
    <property type="component" value="Unassembled WGS sequence"/>
</dbReference>
<evidence type="ECO:0000313" key="5">
    <source>
        <dbReference type="EMBL" id="KRN97301.1"/>
    </source>
</evidence>
<organism evidence="5 6">
    <name type="scientific">Furfurilactobacillus siliginis</name>
    <dbReference type="NCBI Taxonomy" id="348151"/>
    <lineage>
        <taxon>Bacteria</taxon>
        <taxon>Bacillati</taxon>
        <taxon>Bacillota</taxon>
        <taxon>Bacilli</taxon>
        <taxon>Lactobacillales</taxon>
        <taxon>Lactobacillaceae</taxon>
        <taxon>Furfurilactobacillus</taxon>
    </lineage>
</organism>
<proteinExistence type="predicted"/>
<reference evidence="4 7" key="2">
    <citation type="submission" date="2019-07" db="EMBL/GenBank/DDBJ databases">
        <title>Whole genome shotgun sequence of Lactobacillus siliginis NBRC 101315.</title>
        <authorList>
            <person name="Hosoyama A."/>
            <person name="Uohara A."/>
            <person name="Ohji S."/>
            <person name="Ichikawa N."/>
        </authorList>
    </citation>
    <scope>NUCLEOTIDE SEQUENCE [LARGE SCALE GENOMIC DNA]</scope>
    <source>
        <strain evidence="4 7">NBRC 101315</strain>
    </source>
</reference>
<dbReference type="OrthoDB" id="9772736at2"/>
<dbReference type="EMBL" id="BJUD01000013">
    <property type="protein sequence ID" value="GEK28613.1"/>
    <property type="molecule type" value="Genomic_DNA"/>
</dbReference>
<dbReference type="InterPro" id="IPR001155">
    <property type="entry name" value="OxRdtase_FMN_N"/>
</dbReference>
<accession>A0A0R2LBX6</accession>
<reference evidence="5 6" key="1">
    <citation type="journal article" date="2015" name="Genome Announc.">
        <title>Expanding the biotechnology potential of lactobacilli through comparative genomics of 213 strains and associated genera.</title>
        <authorList>
            <person name="Sun Z."/>
            <person name="Harris H.M."/>
            <person name="McCann A."/>
            <person name="Guo C."/>
            <person name="Argimon S."/>
            <person name="Zhang W."/>
            <person name="Yang X."/>
            <person name="Jeffery I.B."/>
            <person name="Cooney J.C."/>
            <person name="Kagawa T.F."/>
            <person name="Liu W."/>
            <person name="Song Y."/>
            <person name="Salvetti E."/>
            <person name="Wrobel A."/>
            <person name="Rasinkangas P."/>
            <person name="Parkhill J."/>
            <person name="Rea M.C."/>
            <person name="O'Sullivan O."/>
            <person name="Ritari J."/>
            <person name="Douillard F.P."/>
            <person name="Paul Ross R."/>
            <person name="Yang R."/>
            <person name="Briner A.E."/>
            <person name="Felis G.E."/>
            <person name="de Vos W.M."/>
            <person name="Barrangou R."/>
            <person name="Klaenhammer T.R."/>
            <person name="Caufield P.W."/>
            <person name="Cui Y."/>
            <person name="Zhang H."/>
            <person name="O'Toole P.W."/>
        </authorList>
    </citation>
    <scope>NUCLEOTIDE SEQUENCE [LARGE SCALE GENOMIC DNA]</scope>
    <source>
        <strain evidence="5 6">DSM 22696</strain>
    </source>
</reference>
<dbReference type="CDD" id="cd04735">
    <property type="entry name" value="OYE_like_4_FMN"/>
    <property type="match status" value="1"/>
</dbReference>
<dbReference type="GO" id="GO:0010181">
    <property type="term" value="F:FMN binding"/>
    <property type="evidence" value="ECO:0007669"/>
    <property type="project" value="InterPro"/>
</dbReference>